<feature type="compositionally biased region" description="Basic and acidic residues" evidence="1">
    <location>
        <begin position="25"/>
        <end position="36"/>
    </location>
</feature>
<organism evidence="2 3">
    <name type="scientific">Candidatus Roizmanbacteria bacterium CG2_30_33_16</name>
    <dbReference type="NCBI Taxonomy" id="1805340"/>
    <lineage>
        <taxon>Bacteria</taxon>
        <taxon>Candidatus Roizmaniibacteriota</taxon>
    </lineage>
</organism>
<proteinExistence type="predicted"/>
<dbReference type="Proteomes" id="UP000183758">
    <property type="component" value="Unassembled WGS sequence"/>
</dbReference>
<evidence type="ECO:0000256" key="1">
    <source>
        <dbReference type="SAM" id="MobiDB-lite"/>
    </source>
</evidence>
<name>A0A1J5HZ00_9BACT</name>
<dbReference type="EMBL" id="MNZM01000063">
    <property type="protein sequence ID" value="OIP84160.1"/>
    <property type="molecule type" value="Genomic_DNA"/>
</dbReference>
<feature type="compositionally biased region" description="Polar residues" evidence="1">
    <location>
        <begin position="10"/>
        <end position="24"/>
    </location>
</feature>
<comment type="caution">
    <text evidence="2">The sequence shown here is derived from an EMBL/GenBank/DDBJ whole genome shotgun (WGS) entry which is preliminary data.</text>
</comment>
<evidence type="ECO:0000313" key="3">
    <source>
        <dbReference type="Proteomes" id="UP000183758"/>
    </source>
</evidence>
<evidence type="ECO:0000313" key="2">
    <source>
        <dbReference type="EMBL" id="OIP84160.1"/>
    </source>
</evidence>
<sequence length="59" mass="6382">MFNKSIPDNIITTPFSKGNYNPELSSRDNPADKEHPVGNGIASPASVGGITMIYLFDNQ</sequence>
<reference evidence="2 3" key="1">
    <citation type="journal article" date="2016" name="Environ. Microbiol.">
        <title>Genomic resolution of a cold subsurface aquifer community provides metabolic insights for novel microbes adapted to high CO concentrations.</title>
        <authorList>
            <person name="Probst A.J."/>
            <person name="Castelle C.J."/>
            <person name="Singh A."/>
            <person name="Brown C.T."/>
            <person name="Anantharaman K."/>
            <person name="Sharon I."/>
            <person name="Hug L.A."/>
            <person name="Burstein D."/>
            <person name="Emerson J.B."/>
            <person name="Thomas B.C."/>
            <person name="Banfield J.F."/>
        </authorList>
    </citation>
    <scope>NUCLEOTIDE SEQUENCE [LARGE SCALE GENOMIC DNA]</scope>
    <source>
        <strain evidence="2">CG2_30_33_16</strain>
    </source>
</reference>
<protein>
    <submittedName>
        <fullName evidence="2">Uncharacterized protein</fullName>
    </submittedName>
</protein>
<accession>A0A1J5HZ00</accession>
<dbReference type="AlphaFoldDB" id="A0A1J5HZ00"/>
<gene>
    <name evidence="2" type="ORF">AUK04_02590</name>
</gene>
<feature type="region of interest" description="Disordered" evidence="1">
    <location>
        <begin position="1"/>
        <end position="42"/>
    </location>
</feature>